<evidence type="ECO:0008006" key="3">
    <source>
        <dbReference type="Google" id="ProtNLM"/>
    </source>
</evidence>
<reference evidence="2" key="2">
    <citation type="journal article" date="2015" name="Data Brief">
        <title>Shoot transcriptome of the giant reed, Arundo donax.</title>
        <authorList>
            <person name="Barrero R.A."/>
            <person name="Guerrero F.D."/>
            <person name="Moolhuijzen P."/>
            <person name="Goolsby J.A."/>
            <person name="Tidwell J."/>
            <person name="Bellgard S.E."/>
            <person name="Bellgard M.I."/>
        </authorList>
    </citation>
    <scope>NUCLEOTIDE SEQUENCE</scope>
    <source>
        <tissue evidence="2">Shoot tissue taken approximately 20 cm above the soil surface</tissue>
    </source>
</reference>
<dbReference type="EMBL" id="GBRH01163619">
    <property type="protein sequence ID" value="JAE34277.1"/>
    <property type="molecule type" value="Transcribed_RNA"/>
</dbReference>
<feature type="chain" id="PRO_5002048150" description="Secreted protein" evidence="1">
    <location>
        <begin position="20"/>
        <end position="63"/>
    </location>
</feature>
<organism evidence="2">
    <name type="scientific">Arundo donax</name>
    <name type="common">Giant reed</name>
    <name type="synonym">Donax arundinaceus</name>
    <dbReference type="NCBI Taxonomy" id="35708"/>
    <lineage>
        <taxon>Eukaryota</taxon>
        <taxon>Viridiplantae</taxon>
        <taxon>Streptophyta</taxon>
        <taxon>Embryophyta</taxon>
        <taxon>Tracheophyta</taxon>
        <taxon>Spermatophyta</taxon>
        <taxon>Magnoliopsida</taxon>
        <taxon>Liliopsida</taxon>
        <taxon>Poales</taxon>
        <taxon>Poaceae</taxon>
        <taxon>PACMAD clade</taxon>
        <taxon>Arundinoideae</taxon>
        <taxon>Arundineae</taxon>
        <taxon>Arundo</taxon>
    </lineage>
</organism>
<accession>A0A0A9HBZ9</accession>
<sequence>MGLLILQIAMLLHIGHCQGWIVAKYIHLNSFGRYHKNASTWLAISRLNEHLKCFHGTISSWKA</sequence>
<dbReference type="AlphaFoldDB" id="A0A0A9HBZ9"/>
<reference evidence="2" key="1">
    <citation type="submission" date="2014-09" db="EMBL/GenBank/DDBJ databases">
        <authorList>
            <person name="Magalhaes I.L.F."/>
            <person name="Oliveira U."/>
            <person name="Santos F.R."/>
            <person name="Vidigal T.H.D.A."/>
            <person name="Brescovit A.D."/>
            <person name="Santos A.J."/>
        </authorList>
    </citation>
    <scope>NUCLEOTIDE SEQUENCE</scope>
    <source>
        <tissue evidence="2">Shoot tissue taken approximately 20 cm above the soil surface</tissue>
    </source>
</reference>
<proteinExistence type="predicted"/>
<protein>
    <recommendedName>
        <fullName evidence="3">Secreted protein</fullName>
    </recommendedName>
</protein>
<evidence type="ECO:0000256" key="1">
    <source>
        <dbReference type="SAM" id="SignalP"/>
    </source>
</evidence>
<feature type="signal peptide" evidence="1">
    <location>
        <begin position="1"/>
        <end position="19"/>
    </location>
</feature>
<keyword evidence="1" id="KW-0732">Signal</keyword>
<name>A0A0A9HBZ9_ARUDO</name>
<evidence type="ECO:0000313" key="2">
    <source>
        <dbReference type="EMBL" id="JAE34277.1"/>
    </source>
</evidence>